<dbReference type="EMBL" id="CM007656">
    <property type="protein sequence ID" value="ONI01911.1"/>
    <property type="molecule type" value="Genomic_DNA"/>
</dbReference>
<dbReference type="Gramene" id="ONI01911">
    <property type="protein sequence ID" value="ONI01911"/>
    <property type="gene ID" value="PRUPE_6G166600"/>
</dbReference>
<evidence type="ECO:0000313" key="1">
    <source>
        <dbReference type="EMBL" id="ONI01911.1"/>
    </source>
</evidence>
<dbReference type="Gene3D" id="2.40.70.10">
    <property type="entry name" value="Acid Proteases"/>
    <property type="match status" value="1"/>
</dbReference>
<sequence length="105" mass="11740">MEKGSSSNIIFMLVFDQLRINRALLDKRMPPIYAFEGTQVQPLGNIHITLTIGECPNQATTVTNFVIVDCSTTYNVVLGQPTFTELDVTISYRTLMLKFTNAHGI</sequence>
<dbReference type="AlphaFoldDB" id="A0A251NRG3"/>
<dbReference type="PANTHER" id="PTHR33240:SF15">
    <property type="entry name" value="GAG-PRO-LIKE PROTEIN"/>
    <property type="match status" value="1"/>
</dbReference>
<proteinExistence type="predicted"/>
<name>A0A251NRG3_PRUPE</name>
<protein>
    <submittedName>
        <fullName evidence="1">Uncharacterized protein</fullName>
    </submittedName>
</protein>
<evidence type="ECO:0000313" key="2">
    <source>
        <dbReference type="Proteomes" id="UP000006882"/>
    </source>
</evidence>
<reference evidence="1 2" key="1">
    <citation type="journal article" date="2013" name="Nat. Genet.">
        <title>The high-quality draft genome of peach (Prunus persica) identifies unique patterns of genetic diversity, domestication and genome evolution.</title>
        <authorList>
            <consortium name="International Peach Genome Initiative"/>
            <person name="Verde I."/>
            <person name="Abbott A.G."/>
            <person name="Scalabrin S."/>
            <person name="Jung S."/>
            <person name="Shu S."/>
            <person name="Marroni F."/>
            <person name="Zhebentyayeva T."/>
            <person name="Dettori M.T."/>
            <person name="Grimwood J."/>
            <person name="Cattonaro F."/>
            <person name="Zuccolo A."/>
            <person name="Rossini L."/>
            <person name="Jenkins J."/>
            <person name="Vendramin E."/>
            <person name="Meisel L.A."/>
            <person name="Decroocq V."/>
            <person name="Sosinski B."/>
            <person name="Prochnik S."/>
            <person name="Mitros T."/>
            <person name="Policriti A."/>
            <person name="Cipriani G."/>
            <person name="Dondini L."/>
            <person name="Ficklin S."/>
            <person name="Goodstein D.M."/>
            <person name="Xuan P."/>
            <person name="Del Fabbro C."/>
            <person name="Aramini V."/>
            <person name="Copetti D."/>
            <person name="Gonzalez S."/>
            <person name="Horner D.S."/>
            <person name="Falchi R."/>
            <person name="Lucas S."/>
            <person name="Mica E."/>
            <person name="Maldonado J."/>
            <person name="Lazzari B."/>
            <person name="Bielenberg D."/>
            <person name="Pirona R."/>
            <person name="Miculan M."/>
            <person name="Barakat A."/>
            <person name="Testolin R."/>
            <person name="Stella A."/>
            <person name="Tartarini S."/>
            <person name="Tonutti P."/>
            <person name="Arus P."/>
            <person name="Orellana A."/>
            <person name="Wells C."/>
            <person name="Main D."/>
            <person name="Vizzotto G."/>
            <person name="Silva H."/>
            <person name="Salamini F."/>
            <person name="Schmutz J."/>
            <person name="Morgante M."/>
            <person name="Rokhsar D.S."/>
        </authorList>
    </citation>
    <scope>NUCLEOTIDE SEQUENCE [LARGE SCALE GENOMIC DNA]</scope>
    <source>
        <strain evidence="2">cv. Nemared</strain>
    </source>
</reference>
<dbReference type="Proteomes" id="UP000006882">
    <property type="component" value="Chromosome G6"/>
</dbReference>
<keyword evidence="2" id="KW-1185">Reference proteome</keyword>
<organism evidence="1 2">
    <name type="scientific">Prunus persica</name>
    <name type="common">Peach</name>
    <name type="synonym">Amygdalus persica</name>
    <dbReference type="NCBI Taxonomy" id="3760"/>
    <lineage>
        <taxon>Eukaryota</taxon>
        <taxon>Viridiplantae</taxon>
        <taxon>Streptophyta</taxon>
        <taxon>Embryophyta</taxon>
        <taxon>Tracheophyta</taxon>
        <taxon>Spermatophyta</taxon>
        <taxon>Magnoliopsida</taxon>
        <taxon>eudicotyledons</taxon>
        <taxon>Gunneridae</taxon>
        <taxon>Pentapetalae</taxon>
        <taxon>rosids</taxon>
        <taxon>fabids</taxon>
        <taxon>Rosales</taxon>
        <taxon>Rosaceae</taxon>
        <taxon>Amygdaloideae</taxon>
        <taxon>Amygdaleae</taxon>
        <taxon>Prunus</taxon>
    </lineage>
</organism>
<gene>
    <name evidence="1" type="ORF">PRUPE_6G166600</name>
</gene>
<dbReference type="PANTHER" id="PTHR33240">
    <property type="entry name" value="OS08G0508500 PROTEIN"/>
    <property type="match status" value="1"/>
</dbReference>
<dbReference type="InterPro" id="IPR021109">
    <property type="entry name" value="Peptidase_aspartic_dom_sf"/>
</dbReference>
<accession>A0A251NRG3</accession>